<keyword evidence="1" id="KW-1133">Transmembrane helix</keyword>
<protein>
    <submittedName>
        <fullName evidence="2">Stage V sporulation protein AC</fullName>
    </submittedName>
</protein>
<reference evidence="2 3" key="1">
    <citation type="journal article" date="2004" name="Nucleic Acids Res.">
        <title>Genome sequence of Symbiobacterium thermophilum, an uncultivable bacterium that depends on microbial commensalism.</title>
        <authorList>
            <person name="Ueda K."/>
            <person name="Yamashita A."/>
            <person name="Ishikawa J."/>
            <person name="Shimada M."/>
            <person name="Watsuji T."/>
            <person name="Morimura K."/>
            <person name="Ikeda H."/>
            <person name="Hattori M."/>
            <person name="Beppu T."/>
        </authorList>
    </citation>
    <scope>NUCLEOTIDE SEQUENCE [LARGE SCALE GENOMIC DNA]</scope>
    <source>
        <strain evidence="3">T / IAM 14863</strain>
    </source>
</reference>
<feature type="transmembrane region" description="Helical" evidence="1">
    <location>
        <begin position="92"/>
        <end position="113"/>
    </location>
</feature>
<dbReference type="NCBIfam" id="TIGR02838">
    <property type="entry name" value="spore_V_AC"/>
    <property type="match status" value="1"/>
</dbReference>
<accession>Q67T06</accession>
<keyword evidence="1" id="KW-0812">Transmembrane</keyword>
<sequence>MTIREGASQETQQSLYRRMVARAEPSPPRLRNAVMAFVSGGLVCALGEGITDFWERVLRISHKQAADPTVATLIFLSSLLTGLGYFDKLARHAGAGLAVPVTGFANAMTATALEFKREGLVFGIGGRMFQLAGAVIVYGVVTAFAVGIITGIARLVR</sequence>
<name>Q67T06_SYMTH</name>
<organism evidence="2 3">
    <name type="scientific">Symbiobacterium thermophilum (strain DSM 24528 / JCM 14929 / IAM 14863 / T)</name>
    <dbReference type="NCBI Taxonomy" id="292459"/>
    <lineage>
        <taxon>Bacteria</taxon>
        <taxon>Bacillati</taxon>
        <taxon>Bacillota</taxon>
        <taxon>Clostridia</taxon>
        <taxon>Eubacteriales</taxon>
        <taxon>Symbiobacteriaceae</taxon>
        <taxon>Symbiobacterium</taxon>
    </lineage>
</organism>
<keyword evidence="3" id="KW-1185">Reference proteome</keyword>
<dbReference type="PANTHER" id="PTHR38450:SF1">
    <property type="entry name" value="STAGE V SPORULATION PROTEIN AC"/>
    <property type="match status" value="1"/>
</dbReference>
<dbReference type="Pfam" id="PF03862">
    <property type="entry name" value="SpoVAC_SpoVAEB"/>
    <property type="match status" value="1"/>
</dbReference>
<gene>
    <name evidence="2" type="ordered locus">STH202</name>
</gene>
<proteinExistence type="predicted"/>
<dbReference type="eggNOG" id="ENOG5031DDD">
    <property type="taxonomic scope" value="Bacteria"/>
</dbReference>
<dbReference type="STRING" id="292459.STH202"/>
<feature type="transmembrane region" description="Helical" evidence="1">
    <location>
        <begin position="66"/>
        <end position="86"/>
    </location>
</feature>
<dbReference type="EMBL" id="AP006840">
    <property type="protein sequence ID" value="BAD39187.1"/>
    <property type="molecule type" value="Genomic_DNA"/>
</dbReference>
<evidence type="ECO:0000313" key="3">
    <source>
        <dbReference type="Proteomes" id="UP000000417"/>
    </source>
</evidence>
<dbReference type="PANTHER" id="PTHR38450">
    <property type="entry name" value="STAGE V SPORULATION PROTEIN AC-RELATED"/>
    <property type="match status" value="1"/>
</dbReference>
<evidence type="ECO:0000313" key="2">
    <source>
        <dbReference type="EMBL" id="BAD39187.1"/>
    </source>
</evidence>
<evidence type="ECO:0000256" key="1">
    <source>
        <dbReference type="SAM" id="Phobius"/>
    </source>
</evidence>
<feature type="transmembrane region" description="Helical" evidence="1">
    <location>
        <begin position="33"/>
        <end position="54"/>
    </location>
</feature>
<keyword evidence="1" id="KW-0472">Membrane</keyword>
<dbReference type="RefSeq" id="WP_011194337.1">
    <property type="nucleotide sequence ID" value="NC_006177.1"/>
</dbReference>
<dbReference type="HOGENOM" id="CLU_112786_0_1_9"/>
<dbReference type="Proteomes" id="UP000000417">
    <property type="component" value="Chromosome"/>
</dbReference>
<dbReference type="InterPro" id="IPR005562">
    <property type="entry name" value="SpoVA"/>
</dbReference>
<feature type="transmembrane region" description="Helical" evidence="1">
    <location>
        <begin position="134"/>
        <end position="156"/>
    </location>
</feature>
<dbReference type="AlphaFoldDB" id="Q67T06"/>
<dbReference type="KEGG" id="sth:STH202"/>
<dbReference type="InterPro" id="IPR014203">
    <property type="entry name" value="Spore_V_AC"/>
</dbReference>